<evidence type="ECO:0000313" key="2">
    <source>
        <dbReference type="Proteomes" id="UP000823775"/>
    </source>
</evidence>
<protein>
    <submittedName>
        <fullName evidence="1">Uncharacterized protein</fullName>
    </submittedName>
</protein>
<gene>
    <name evidence="1" type="ORF">HAX54_011887</name>
</gene>
<dbReference type="Proteomes" id="UP000823775">
    <property type="component" value="Unassembled WGS sequence"/>
</dbReference>
<accession>A0ABS8Y0R1</accession>
<sequence>ALEHPSEAPSDGSSITQTDRQFACHFGVEICSFSLRVMDRFDGSSGGLTDRHSSRHT</sequence>
<keyword evidence="2" id="KW-1185">Reference proteome</keyword>
<evidence type="ECO:0000313" key="1">
    <source>
        <dbReference type="EMBL" id="MCE5165723.1"/>
    </source>
</evidence>
<dbReference type="EMBL" id="JACEIK010016823">
    <property type="protein sequence ID" value="MCE5165723.1"/>
    <property type="molecule type" value="Genomic_DNA"/>
</dbReference>
<name>A0ABS8Y0R1_DATST</name>
<organism evidence="1 2">
    <name type="scientific">Datura stramonium</name>
    <name type="common">Jimsonweed</name>
    <name type="synonym">Common thornapple</name>
    <dbReference type="NCBI Taxonomy" id="4076"/>
    <lineage>
        <taxon>Eukaryota</taxon>
        <taxon>Viridiplantae</taxon>
        <taxon>Streptophyta</taxon>
        <taxon>Embryophyta</taxon>
        <taxon>Tracheophyta</taxon>
        <taxon>Spermatophyta</taxon>
        <taxon>Magnoliopsida</taxon>
        <taxon>eudicotyledons</taxon>
        <taxon>Gunneridae</taxon>
        <taxon>Pentapetalae</taxon>
        <taxon>asterids</taxon>
        <taxon>lamiids</taxon>
        <taxon>Solanales</taxon>
        <taxon>Solanaceae</taxon>
        <taxon>Solanoideae</taxon>
        <taxon>Datureae</taxon>
        <taxon>Datura</taxon>
    </lineage>
</organism>
<feature type="non-terminal residue" evidence="1">
    <location>
        <position position="1"/>
    </location>
</feature>
<proteinExistence type="predicted"/>
<comment type="caution">
    <text evidence="1">The sequence shown here is derived from an EMBL/GenBank/DDBJ whole genome shotgun (WGS) entry which is preliminary data.</text>
</comment>
<reference evidence="1 2" key="1">
    <citation type="journal article" date="2021" name="BMC Genomics">
        <title>Datura genome reveals duplications of psychoactive alkaloid biosynthetic genes and high mutation rate following tissue culture.</title>
        <authorList>
            <person name="Rajewski A."/>
            <person name="Carter-House D."/>
            <person name="Stajich J."/>
            <person name="Litt A."/>
        </authorList>
    </citation>
    <scope>NUCLEOTIDE SEQUENCE [LARGE SCALE GENOMIC DNA]</scope>
    <source>
        <strain evidence="1">AR-01</strain>
    </source>
</reference>